<dbReference type="EMBL" id="MNZO01000049">
    <property type="protein sequence ID" value="OIP86546.1"/>
    <property type="molecule type" value="Genomic_DNA"/>
</dbReference>
<dbReference type="InterPro" id="IPR003798">
    <property type="entry name" value="DNA_recombination_RmuC"/>
</dbReference>
<gene>
    <name evidence="5" type="ORF">AUK05_03325</name>
</gene>
<dbReference type="PANTHER" id="PTHR30563:SF0">
    <property type="entry name" value="DNA RECOMBINATION PROTEIN RMUC"/>
    <property type="match status" value="1"/>
</dbReference>
<reference evidence="5 6" key="1">
    <citation type="journal article" date="2016" name="Environ. Microbiol.">
        <title>Genomic resolution of a cold subsurface aquifer community provides metabolic insights for novel microbes adapted to high CO concentrations.</title>
        <authorList>
            <person name="Probst A.J."/>
            <person name="Castelle C.J."/>
            <person name="Singh A."/>
            <person name="Brown C.T."/>
            <person name="Anantharaman K."/>
            <person name="Sharon I."/>
            <person name="Hug L.A."/>
            <person name="Burstein D."/>
            <person name="Emerson J.B."/>
            <person name="Thomas B.C."/>
            <person name="Banfield J.F."/>
        </authorList>
    </citation>
    <scope>NUCLEOTIDE SEQUENCE [LARGE SCALE GENOMIC DNA]</scope>
    <source>
        <strain evidence="5">CG2_30_35_20</strain>
    </source>
</reference>
<dbReference type="AlphaFoldDB" id="A0A1J5HXL6"/>
<sequence length="353" mass="40827">MTIVYILLILILATLAYFIYLQKNSKPVDIDINESIKTLINLNNEQLGKEKQVIQIDLNAKKDLIEGLVKRLTEDLDKNQKKLESAEAQRIGNFESLQKTLEQQEKLTRELSVSTEGLKKTLSNNQMRGAFGEQIAEDLLKQSGFVIGTNYTKQESAGGNRPDFTIYLPDKTKVNIDSKFPYSNIVKMSETQDEQQKANYLKLFEQDIKKKISDVSSRNYINPEENTVDFVIVFIPNEMIFSFIYEKFPHILQEAFNKKIVFAGPFSFTAILRMINTAYDNFRFQKNVQGIITQIKIFGTEFEKFNEEFDTFGDRITSLQTQYEKVAVTRTKKLQKVMDKINIEDSKPIQLEK</sequence>
<evidence type="ECO:0000256" key="1">
    <source>
        <dbReference type="ARBA" id="ARBA00003416"/>
    </source>
</evidence>
<keyword evidence="3" id="KW-0175">Coiled coil</keyword>
<comment type="caution">
    <text evidence="5">The sequence shown here is derived from an EMBL/GenBank/DDBJ whole genome shotgun (WGS) entry which is preliminary data.</text>
</comment>
<evidence type="ECO:0000256" key="2">
    <source>
        <dbReference type="ARBA" id="ARBA00009840"/>
    </source>
</evidence>
<accession>A0A1J5HXL6</accession>
<dbReference type="STRING" id="1805376.AUK05_03325"/>
<protein>
    <recommendedName>
        <fullName evidence="7">Recombinase RmuC</fullName>
    </recommendedName>
</protein>
<proteinExistence type="inferred from homology"/>
<keyword evidence="4" id="KW-0233">DNA recombination</keyword>
<dbReference type="PANTHER" id="PTHR30563">
    <property type="entry name" value="DNA RECOMBINATION PROTEIN RMUC"/>
    <property type="match status" value="1"/>
</dbReference>
<evidence type="ECO:0008006" key="7">
    <source>
        <dbReference type="Google" id="ProtNLM"/>
    </source>
</evidence>
<dbReference type="GO" id="GO:0006310">
    <property type="term" value="P:DNA recombination"/>
    <property type="evidence" value="ECO:0007669"/>
    <property type="project" value="UniProtKB-KW"/>
</dbReference>
<dbReference type="Pfam" id="PF02646">
    <property type="entry name" value="RmuC"/>
    <property type="match status" value="1"/>
</dbReference>
<dbReference type="Proteomes" id="UP000182344">
    <property type="component" value="Unassembled WGS sequence"/>
</dbReference>
<evidence type="ECO:0000256" key="4">
    <source>
        <dbReference type="ARBA" id="ARBA00023172"/>
    </source>
</evidence>
<evidence type="ECO:0000313" key="5">
    <source>
        <dbReference type="EMBL" id="OIP86546.1"/>
    </source>
</evidence>
<name>A0A1J5HXL6_9BACT</name>
<comment type="similarity">
    <text evidence="2">Belongs to the RmuC family.</text>
</comment>
<organism evidence="5 6">
    <name type="scientific">Candidatus Shapirobacteria bacterium CG2_30_35_20</name>
    <dbReference type="NCBI Taxonomy" id="1805376"/>
    <lineage>
        <taxon>Bacteria</taxon>
        <taxon>Candidatus Shapironibacteriota</taxon>
    </lineage>
</organism>
<evidence type="ECO:0000313" key="6">
    <source>
        <dbReference type="Proteomes" id="UP000182344"/>
    </source>
</evidence>
<comment type="function">
    <text evidence="1">Involved in DNA recombination.</text>
</comment>
<evidence type="ECO:0000256" key="3">
    <source>
        <dbReference type="ARBA" id="ARBA00023054"/>
    </source>
</evidence>